<comment type="caution">
    <text evidence="1">The sequence shown here is derived from an EMBL/GenBank/DDBJ whole genome shotgun (WGS) entry which is preliminary data.</text>
</comment>
<name>A0ABT0K2A2_9ACTN</name>
<organism evidence="1 2">
    <name type="scientific">Frankia umida</name>
    <dbReference type="NCBI Taxonomy" id="573489"/>
    <lineage>
        <taxon>Bacteria</taxon>
        <taxon>Bacillati</taxon>
        <taxon>Actinomycetota</taxon>
        <taxon>Actinomycetes</taxon>
        <taxon>Frankiales</taxon>
        <taxon>Frankiaceae</taxon>
        <taxon>Frankia</taxon>
    </lineage>
</organism>
<protein>
    <submittedName>
        <fullName evidence="1">Uncharacterized protein</fullName>
    </submittedName>
</protein>
<dbReference type="RefSeq" id="WP_248826081.1">
    <property type="nucleotide sequence ID" value="NZ_JALKFT010000023.1"/>
</dbReference>
<reference evidence="1 2" key="1">
    <citation type="submission" date="2022-04" db="EMBL/GenBank/DDBJ databases">
        <title>Genome diversity in the genus Frankia.</title>
        <authorList>
            <person name="Carlos-Shanley C."/>
            <person name="Hahn D."/>
        </authorList>
    </citation>
    <scope>NUCLEOTIDE SEQUENCE [LARGE SCALE GENOMIC DNA]</scope>
    <source>
        <strain evidence="1 2">Ag45/Mut15</strain>
    </source>
</reference>
<accession>A0ABT0K2A2</accession>
<dbReference type="EMBL" id="JALKFT010000023">
    <property type="protein sequence ID" value="MCK9877913.1"/>
    <property type="molecule type" value="Genomic_DNA"/>
</dbReference>
<evidence type="ECO:0000313" key="1">
    <source>
        <dbReference type="EMBL" id="MCK9877913.1"/>
    </source>
</evidence>
<gene>
    <name evidence="1" type="ORF">MXD59_19390</name>
</gene>
<keyword evidence="2" id="KW-1185">Reference proteome</keyword>
<dbReference type="Proteomes" id="UP001201873">
    <property type="component" value="Unassembled WGS sequence"/>
</dbReference>
<evidence type="ECO:0000313" key="2">
    <source>
        <dbReference type="Proteomes" id="UP001201873"/>
    </source>
</evidence>
<proteinExistence type="predicted"/>
<sequence length="348" mass="36540">MTVTTTSEQLTAPADQESFDAFARERGWSDGLPLVPPSPELVARCLEQCNVDPAEPIAPLPPSGAMCTAEKLAVNAVMAGAPAAALPLLRAAVEAVADPRFELHALNATTGSVATALLVNGPQRHRLGIPFGAGCLGGGAGRAPAIGRALQLVLRNVAGLRVGVTSQSTFGQPGRVAGIVFAEWEERSPWAPLAERRGVPADAVTAFATMGTANICELLSNDPVELLHYVGRALAHTGANGYLLALASSEVVVALNPVWANLVAREYPSVEDVQNVLWERASAPLSEWPVRHQRLFEEQNRVDGSGRVRLVRRPEEVIVVVAGGLGGLHAAALHGWGTTLAQTKAVRS</sequence>